<dbReference type="Pfam" id="PF00106">
    <property type="entry name" value="adh_short"/>
    <property type="match status" value="1"/>
</dbReference>
<dbReference type="GO" id="GO:0044550">
    <property type="term" value="P:secondary metabolite biosynthetic process"/>
    <property type="evidence" value="ECO:0007669"/>
    <property type="project" value="UniProtKB-ARBA"/>
</dbReference>
<evidence type="ECO:0000313" key="3">
    <source>
        <dbReference type="EMBL" id="QFQ50476.1"/>
    </source>
</evidence>
<dbReference type="GO" id="GO:0008670">
    <property type="term" value="F:2,4-dienoyl-CoA reductase (NADPH) activity"/>
    <property type="evidence" value="ECO:0007669"/>
    <property type="project" value="TreeGrafter"/>
</dbReference>
<keyword evidence="2" id="KW-0560">Oxidoreductase</keyword>
<accession>A0A5P8H5B2</accession>
<sequence>MEPLDLTCDLTSLNGKSAFITGGSSGLGLATARKWAEAGAYVTIADIQPPTSPIQPGLAHCVHYVYCDVTSWDSQVAAFKSALRFSPSGALDIVACFAGTALAPGNQIDHVLAAGVPSLEVDPPRPSSSVRNIEVNLVGSYFTSWLGLYYLRMPGTGIDPELPSNKCLLFCASIAAYMDSPKASTYPASKFGVRGLFRSTRSQTKQLGVRCNLLAPWFFDSPLIAPIKHAMAARGVDMAKVLTFTSVDACVDAATYCVASPEIHGRALAVQPEGTFDLKDDLEDGWGGNQLRPIMQRRRDAGFDA</sequence>
<organism evidence="3">
    <name type="scientific">Aspergillus pachycristatus</name>
    <dbReference type="NCBI Taxonomy" id="1810921"/>
    <lineage>
        <taxon>Eukaryota</taxon>
        <taxon>Fungi</taxon>
        <taxon>Dikarya</taxon>
        <taxon>Ascomycota</taxon>
        <taxon>Pezizomycotina</taxon>
        <taxon>Eurotiomycetes</taxon>
        <taxon>Eurotiomycetidae</taxon>
        <taxon>Eurotiales</taxon>
        <taxon>Aspergillaceae</taxon>
        <taxon>Aspergillus</taxon>
        <taxon>Aspergillus subgen. Nidulantes</taxon>
    </lineage>
</organism>
<dbReference type="InterPro" id="IPR002347">
    <property type="entry name" value="SDR_fam"/>
</dbReference>
<dbReference type="PANTHER" id="PTHR43658:SF8">
    <property type="entry name" value="17-BETA-HYDROXYSTEROID DEHYDROGENASE 14-RELATED"/>
    <property type="match status" value="1"/>
</dbReference>
<dbReference type="EMBL" id="MK689407">
    <property type="protein sequence ID" value="QFQ50476.1"/>
    <property type="molecule type" value="Genomic_DNA"/>
</dbReference>
<dbReference type="InterPro" id="IPR020904">
    <property type="entry name" value="Sc_DH/Rdtase_CS"/>
</dbReference>
<reference evidence="3" key="1">
    <citation type="submission" date="2019-03" db="EMBL/GenBank/DDBJ databases">
        <title>Apc.LaeA and Apc.VeA of the velvet complex govern secondary metabolism and morphological development in the echinocandin-producing fungus Aspergillus pachycristatus.</title>
        <authorList>
            <person name="Lan N."/>
            <person name="Yue Q."/>
            <person name="An Z."/>
            <person name="Bills G.F."/>
        </authorList>
    </citation>
    <scope>NUCLEOTIDE SEQUENCE</scope>
    <source>
        <strain evidence="3">NRRL 11440</strain>
    </source>
</reference>
<evidence type="ECO:0000256" key="2">
    <source>
        <dbReference type="ARBA" id="ARBA00023002"/>
    </source>
</evidence>
<dbReference type="GO" id="GO:0005739">
    <property type="term" value="C:mitochondrion"/>
    <property type="evidence" value="ECO:0007669"/>
    <property type="project" value="TreeGrafter"/>
</dbReference>
<keyword evidence="1" id="KW-0521">NADP</keyword>
<dbReference type="GO" id="GO:0006635">
    <property type="term" value="P:fatty acid beta-oxidation"/>
    <property type="evidence" value="ECO:0007669"/>
    <property type="project" value="TreeGrafter"/>
</dbReference>
<evidence type="ECO:0000256" key="1">
    <source>
        <dbReference type="ARBA" id="ARBA00022857"/>
    </source>
</evidence>
<protein>
    <submittedName>
        <fullName evidence="3">Uncharacterized protein</fullName>
    </submittedName>
</protein>
<proteinExistence type="predicted"/>
<dbReference type="Gene3D" id="3.40.50.720">
    <property type="entry name" value="NAD(P)-binding Rossmann-like Domain"/>
    <property type="match status" value="1"/>
</dbReference>
<dbReference type="AlphaFoldDB" id="A0A5P8H5B2"/>
<dbReference type="SUPFAM" id="SSF51735">
    <property type="entry name" value="NAD(P)-binding Rossmann-fold domains"/>
    <property type="match status" value="1"/>
</dbReference>
<dbReference type="PRINTS" id="PR00081">
    <property type="entry name" value="GDHRDH"/>
</dbReference>
<dbReference type="PANTHER" id="PTHR43658">
    <property type="entry name" value="SHORT-CHAIN DEHYDROGENASE/REDUCTASE"/>
    <property type="match status" value="1"/>
</dbReference>
<dbReference type="PROSITE" id="PS00061">
    <property type="entry name" value="ADH_SHORT"/>
    <property type="match status" value="1"/>
</dbReference>
<name>A0A5P8H5B2_9EURO</name>
<dbReference type="InterPro" id="IPR036291">
    <property type="entry name" value="NAD(P)-bd_dom_sf"/>
</dbReference>